<comment type="caution">
    <text evidence="2">The sequence shown here is derived from an EMBL/GenBank/DDBJ whole genome shotgun (WGS) entry which is preliminary data.</text>
</comment>
<gene>
    <name evidence="2" type="ORF">SDC9_183900</name>
</gene>
<feature type="region of interest" description="Disordered" evidence="1">
    <location>
        <begin position="27"/>
        <end position="60"/>
    </location>
</feature>
<dbReference type="AlphaFoldDB" id="A0A645HBH8"/>
<organism evidence="2">
    <name type="scientific">bioreactor metagenome</name>
    <dbReference type="NCBI Taxonomy" id="1076179"/>
    <lineage>
        <taxon>unclassified sequences</taxon>
        <taxon>metagenomes</taxon>
        <taxon>ecological metagenomes</taxon>
    </lineage>
</organism>
<accession>A0A645HBH8</accession>
<reference evidence="2" key="1">
    <citation type="submission" date="2019-08" db="EMBL/GenBank/DDBJ databases">
        <authorList>
            <person name="Kucharzyk K."/>
            <person name="Murdoch R.W."/>
            <person name="Higgins S."/>
            <person name="Loffler F."/>
        </authorList>
    </citation>
    <scope>NUCLEOTIDE SEQUENCE</scope>
</reference>
<evidence type="ECO:0000313" key="2">
    <source>
        <dbReference type="EMBL" id="MPN36391.1"/>
    </source>
</evidence>
<sequence>MVGHQHADSISQRPCRAARELRRADRRVFRNGDGTSEQHGLVVGQDRKREAHRGGGGRVDGMGMDDGAYVTARNVDLPVELFFNRGAAFALKHGSAWRQLRQISGRERRVIHPAGRYYEPLFAADAEIASGPLHKALFQHPAGGFDDIFSYFKISHSLSSIILSSAAASAG</sequence>
<proteinExistence type="predicted"/>
<name>A0A645HBH8_9ZZZZ</name>
<evidence type="ECO:0000256" key="1">
    <source>
        <dbReference type="SAM" id="MobiDB-lite"/>
    </source>
</evidence>
<dbReference type="EMBL" id="VSSQ01090501">
    <property type="protein sequence ID" value="MPN36391.1"/>
    <property type="molecule type" value="Genomic_DNA"/>
</dbReference>
<protein>
    <submittedName>
        <fullName evidence="2">Uncharacterized protein</fullName>
    </submittedName>
</protein>